<evidence type="ECO:0000256" key="1">
    <source>
        <dbReference type="SAM" id="MobiDB-lite"/>
    </source>
</evidence>
<feature type="compositionally biased region" description="Low complexity" evidence="1">
    <location>
        <begin position="118"/>
        <end position="134"/>
    </location>
</feature>
<dbReference type="Proteomes" id="UP000663868">
    <property type="component" value="Unassembled WGS sequence"/>
</dbReference>
<accession>A0A819EQ05</accession>
<sequence length="263" mass="30276">MFIKEVKQLSKQIRPDATIIAVQKPPLKVGQFFKNKDKVPNNMHSGIVYRIDCLTCKASYIGQTRRQMQTRLTEHELTKLEQLQQQLQKTLSRSARIAIKEQRAYKEANESTEDETTIETNTESDSTTSTPHSTTIPIIDLTLSPEHSIINKSNVRTDTRLRLNSSNFNHSQLKPKNASVLKNVTNSIKLHEHIKPIVNYKTFEQQVNQHHSDTNSTIAMYSLPPIRLIIYCATNKRARENLLIEEIDNLIRQLMNGPYHYSP</sequence>
<evidence type="ECO:0000313" key="3">
    <source>
        <dbReference type="Proteomes" id="UP000663868"/>
    </source>
</evidence>
<comment type="caution">
    <text evidence="2">The sequence shown here is derived from an EMBL/GenBank/DDBJ whole genome shotgun (WGS) entry which is preliminary data.</text>
</comment>
<dbReference type="AlphaFoldDB" id="A0A819EQ05"/>
<name>A0A819EQ05_9BILA</name>
<gene>
    <name evidence="2" type="ORF">KXQ929_LOCUS20326</name>
</gene>
<protein>
    <recommendedName>
        <fullName evidence="4">GIY-YIG domain-containing protein</fullName>
    </recommendedName>
</protein>
<feature type="region of interest" description="Disordered" evidence="1">
    <location>
        <begin position="103"/>
        <end position="134"/>
    </location>
</feature>
<proteinExistence type="predicted"/>
<organism evidence="2 3">
    <name type="scientific">Adineta steineri</name>
    <dbReference type="NCBI Taxonomy" id="433720"/>
    <lineage>
        <taxon>Eukaryota</taxon>
        <taxon>Metazoa</taxon>
        <taxon>Spiralia</taxon>
        <taxon>Gnathifera</taxon>
        <taxon>Rotifera</taxon>
        <taxon>Eurotatoria</taxon>
        <taxon>Bdelloidea</taxon>
        <taxon>Adinetida</taxon>
        <taxon>Adinetidae</taxon>
        <taxon>Adineta</taxon>
    </lineage>
</organism>
<evidence type="ECO:0000313" key="2">
    <source>
        <dbReference type="EMBL" id="CAF3855115.1"/>
    </source>
</evidence>
<dbReference type="EMBL" id="CAJOBB010001421">
    <property type="protein sequence ID" value="CAF3855115.1"/>
    <property type="molecule type" value="Genomic_DNA"/>
</dbReference>
<reference evidence="2" key="1">
    <citation type="submission" date="2021-02" db="EMBL/GenBank/DDBJ databases">
        <authorList>
            <person name="Nowell W R."/>
        </authorList>
    </citation>
    <scope>NUCLEOTIDE SEQUENCE</scope>
</reference>
<evidence type="ECO:0008006" key="4">
    <source>
        <dbReference type="Google" id="ProtNLM"/>
    </source>
</evidence>